<feature type="compositionally biased region" description="Low complexity" evidence="1">
    <location>
        <begin position="45"/>
        <end position="65"/>
    </location>
</feature>
<proteinExistence type="predicted"/>
<reference evidence="2" key="1">
    <citation type="submission" date="2016-12" db="EMBL/GenBank/DDBJ databases">
        <title>The genomes of Aspergillus section Nigri reveals drivers in fungal speciation.</title>
        <authorList>
            <consortium name="DOE Joint Genome Institute"/>
            <person name="Vesth T.C."/>
            <person name="Nybo J."/>
            <person name="Theobald S."/>
            <person name="Brandl J."/>
            <person name="Frisvad J.C."/>
            <person name="Nielsen K.F."/>
            <person name="Lyhne E.K."/>
            <person name="Kogle M.E."/>
            <person name="Kuo A."/>
            <person name="Riley R."/>
            <person name="Clum A."/>
            <person name="Nolan M."/>
            <person name="Lipzen A."/>
            <person name="Salamov A."/>
            <person name="Henrissat B."/>
            <person name="Wiebenga A."/>
            <person name="De vries R.P."/>
            <person name="Grigoriev I.V."/>
            <person name="Mortensen U.H."/>
            <person name="Andersen M.R."/>
            <person name="Baker S.E."/>
        </authorList>
    </citation>
    <scope>NUCLEOTIDE SEQUENCE</scope>
    <source>
        <strain evidence="2">IBT 28561</strain>
    </source>
</reference>
<keyword evidence="3" id="KW-1185">Reference proteome</keyword>
<feature type="compositionally biased region" description="Basic residues" evidence="1">
    <location>
        <begin position="90"/>
        <end position="103"/>
    </location>
</feature>
<feature type="region of interest" description="Disordered" evidence="1">
    <location>
        <begin position="1"/>
        <end position="68"/>
    </location>
</feature>
<evidence type="ECO:0000256" key="1">
    <source>
        <dbReference type="SAM" id="MobiDB-lite"/>
    </source>
</evidence>
<dbReference type="GeneID" id="36547773"/>
<evidence type="ECO:0000313" key="2">
    <source>
        <dbReference type="EMBL" id="PKY03662.1"/>
    </source>
</evidence>
<dbReference type="Proteomes" id="UP000234254">
    <property type="component" value="Unassembled WGS sequence"/>
</dbReference>
<dbReference type="AlphaFoldDB" id="A0A2I1D1B4"/>
<dbReference type="RefSeq" id="XP_024692256.1">
    <property type="nucleotide sequence ID" value="XM_024840249.1"/>
</dbReference>
<gene>
    <name evidence="2" type="ORF">P168DRAFT_319124</name>
</gene>
<dbReference type="EMBL" id="MSFM01000007">
    <property type="protein sequence ID" value="PKY03662.1"/>
    <property type="molecule type" value="Genomic_DNA"/>
</dbReference>
<name>A0A2I1D1B4_ASPC2</name>
<sequence length="132" mass="14328">MVDSPPTYSEQARSMQSQVPESDPPPYTTTTATTAPLRSTQPGNSSSTTTTTSPAIATTTTTTTTNNQPLSWFKSLVNIFTRSPESAASRRQKKSRRRYSQRIRARERELRTKREGLPGFFAGPAAGGVGAC</sequence>
<organism evidence="2 3">
    <name type="scientific">Aspergillus campestris (strain IBT 28561)</name>
    <dbReference type="NCBI Taxonomy" id="1392248"/>
    <lineage>
        <taxon>Eukaryota</taxon>
        <taxon>Fungi</taxon>
        <taxon>Dikarya</taxon>
        <taxon>Ascomycota</taxon>
        <taxon>Pezizomycotina</taxon>
        <taxon>Eurotiomycetes</taxon>
        <taxon>Eurotiomycetidae</taxon>
        <taxon>Eurotiales</taxon>
        <taxon>Aspergillaceae</taxon>
        <taxon>Aspergillus</taxon>
        <taxon>Aspergillus subgen. Circumdati</taxon>
    </lineage>
</organism>
<evidence type="ECO:0000313" key="3">
    <source>
        <dbReference type="Proteomes" id="UP000234254"/>
    </source>
</evidence>
<protein>
    <submittedName>
        <fullName evidence="2">Uncharacterized protein</fullName>
    </submittedName>
</protein>
<comment type="caution">
    <text evidence="2">The sequence shown here is derived from an EMBL/GenBank/DDBJ whole genome shotgun (WGS) entry which is preliminary data.</text>
</comment>
<feature type="compositionally biased region" description="Basic and acidic residues" evidence="1">
    <location>
        <begin position="104"/>
        <end position="116"/>
    </location>
</feature>
<feature type="compositionally biased region" description="Polar residues" evidence="1">
    <location>
        <begin position="1"/>
        <end position="20"/>
    </location>
</feature>
<accession>A0A2I1D1B4</accession>
<feature type="region of interest" description="Disordered" evidence="1">
    <location>
        <begin position="81"/>
        <end position="132"/>
    </location>
</feature>
<dbReference type="VEuPathDB" id="FungiDB:P168DRAFT_319124"/>